<protein>
    <recommendedName>
        <fullName evidence="3">Restriction endonuclease</fullName>
    </recommendedName>
</protein>
<evidence type="ECO:0000313" key="1">
    <source>
        <dbReference type="EMBL" id="RBP85694.1"/>
    </source>
</evidence>
<evidence type="ECO:0008006" key="3">
    <source>
        <dbReference type="Google" id="ProtNLM"/>
    </source>
</evidence>
<gene>
    <name evidence="1" type="ORF">DFP80_101189</name>
</gene>
<dbReference type="AlphaFoldDB" id="A0A366JH86"/>
<name>A0A366JH86_9GAMM</name>
<accession>A0A366JH86</accession>
<dbReference type="EMBL" id="QNSE01000001">
    <property type="protein sequence ID" value="RBP85694.1"/>
    <property type="molecule type" value="Genomic_DNA"/>
</dbReference>
<comment type="caution">
    <text evidence="1">The sequence shown here is derived from an EMBL/GenBank/DDBJ whole genome shotgun (WGS) entry which is preliminary data.</text>
</comment>
<dbReference type="RefSeq" id="WP_113914932.1">
    <property type="nucleotide sequence ID" value="NZ_QNSE01000001.1"/>
</dbReference>
<sequence>MSFDIVEFTGRLEHVIRGSINGVSGHEWDEDFITINLLRDIRNELSGSRFTGRDSRGSIDWQIYKLKGTFENNYGDVALVVNINYKDGTSINGAAFLEAKKRDWRKTTFGAMKIPQAKRILKNAPRSQYLLYDYEEITNFLNGSLHLEEISPFYHSRGLQVPFAPVTRAVCVPLNLAVATASKDTILYRHSVPLSQMLSNRYFQGLDLEFDDQAKQIATGFLTKFGLPKYVVKVDISANEVDGKDQDLRVNQQHYLQLD</sequence>
<dbReference type="OrthoDB" id="6199355at2"/>
<evidence type="ECO:0000313" key="2">
    <source>
        <dbReference type="Proteomes" id="UP000252792"/>
    </source>
</evidence>
<organism evidence="1 2">
    <name type="scientific">Marinomonas rhizomae</name>
    <dbReference type="NCBI Taxonomy" id="491948"/>
    <lineage>
        <taxon>Bacteria</taxon>
        <taxon>Pseudomonadati</taxon>
        <taxon>Pseudomonadota</taxon>
        <taxon>Gammaproteobacteria</taxon>
        <taxon>Oceanospirillales</taxon>
        <taxon>Oceanospirillaceae</taxon>
        <taxon>Marinomonas</taxon>
    </lineage>
</organism>
<reference evidence="1 2" key="1">
    <citation type="submission" date="2018-06" db="EMBL/GenBank/DDBJ databases">
        <title>Genomic Encyclopedia of Type Strains, Phase III (KMG-III): the genomes of soil and plant-associated and newly described type strains.</title>
        <authorList>
            <person name="Whitman W."/>
        </authorList>
    </citation>
    <scope>NUCLEOTIDE SEQUENCE [LARGE SCALE GENOMIC DNA]</scope>
    <source>
        <strain evidence="1 2">CECT 7377</strain>
    </source>
</reference>
<dbReference type="Proteomes" id="UP000252792">
    <property type="component" value="Unassembled WGS sequence"/>
</dbReference>
<keyword evidence="2" id="KW-1185">Reference proteome</keyword>
<proteinExistence type="predicted"/>